<feature type="non-terminal residue" evidence="2">
    <location>
        <position position="143"/>
    </location>
</feature>
<feature type="compositionally biased region" description="Polar residues" evidence="1">
    <location>
        <begin position="122"/>
        <end position="135"/>
    </location>
</feature>
<feature type="region of interest" description="Disordered" evidence="1">
    <location>
        <begin position="122"/>
        <end position="143"/>
    </location>
</feature>
<comment type="caution">
    <text evidence="2">The sequence shown here is derived from an EMBL/GenBank/DDBJ whole genome shotgun (WGS) entry which is preliminary data.</text>
</comment>
<dbReference type="Proteomes" id="UP001218188">
    <property type="component" value="Unassembled WGS sequence"/>
</dbReference>
<evidence type="ECO:0000313" key="3">
    <source>
        <dbReference type="Proteomes" id="UP001218188"/>
    </source>
</evidence>
<gene>
    <name evidence="2" type="ORF">C8F04DRAFT_976187</name>
</gene>
<sequence length="143" mass="16222">FKSLVTPEEFRRLQDFMHIDSVEALHSFTMFVEGLGVKKICDWWAHKEMSDWIVPCLVKSQSRILPEHWDSTPATTNTGEAQHHWTNTQTGIKLSLVEGIESARSVDWRVVEEVKSSMTTGILPNRNNEMSQRLASANPGLAT</sequence>
<keyword evidence="3" id="KW-1185">Reference proteome</keyword>
<reference evidence="2" key="1">
    <citation type="submission" date="2023-03" db="EMBL/GenBank/DDBJ databases">
        <title>Massive genome expansion in bonnet fungi (Mycena s.s.) driven by repeated elements and novel gene families across ecological guilds.</title>
        <authorList>
            <consortium name="Lawrence Berkeley National Laboratory"/>
            <person name="Harder C.B."/>
            <person name="Miyauchi S."/>
            <person name="Viragh M."/>
            <person name="Kuo A."/>
            <person name="Thoen E."/>
            <person name="Andreopoulos B."/>
            <person name="Lu D."/>
            <person name="Skrede I."/>
            <person name="Drula E."/>
            <person name="Henrissat B."/>
            <person name="Morin E."/>
            <person name="Kohler A."/>
            <person name="Barry K."/>
            <person name="LaButti K."/>
            <person name="Morin E."/>
            <person name="Salamov A."/>
            <person name="Lipzen A."/>
            <person name="Mereny Z."/>
            <person name="Hegedus B."/>
            <person name="Baldrian P."/>
            <person name="Stursova M."/>
            <person name="Weitz H."/>
            <person name="Taylor A."/>
            <person name="Grigoriev I.V."/>
            <person name="Nagy L.G."/>
            <person name="Martin F."/>
            <person name="Kauserud H."/>
        </authorList>
    </citation>
    <scope>NUCLEOTIDE SEQUENCE</scope>
    <source>
        <strain evidence="2">CBHHK200</strain>
    </source>
</reference>
<organism evidence="2 3">
    <name type="scientific">Mycena alexandri</name>
    <dbReference type="NCBI Taxonomy" id="1745969"/>
    <lineage>
        <taxon>Eukaryota</taxon>
        <taxon>Fungi</taxon>
        <taxon>Dikarya</taxon>
        <taxon>Basidiomycota</taxon>
        <taxon>Agaricomycotina</taxon>
        <taxon>Agaricomycetes</taxon>
        <taxon>Agaricomycetidae</taxon>
        <taxon>Agaricales</taxon>
        <taxon>Marasmiineae</taxon>
        <taxon>Mycenaceae</taxon>
        <taxon>Mycena</taxon>
    </lineage>
</organism>
<accession>A0AAD6S2E7</accession>
<evidence type="ECO:0000313" key="2">
    <source>
        <dbReference type="EMBL" id="KAJ7019061.1"/>
    </source>
</evidence>
<dbReference type="EMBL" id="JARJCM010000308">
    <property type="protein sequence ID" value="KAJ7019061.1"/>
    <property type="molecule type" value="Genomic_DNA"/>
</dbReference>
<dbReference type="AlphaFoldDB" id="A0AAD6S2E7"/>
<protein>
    <submittedName>
        <fullName evidence="2">Uncharacterized protein</fullName>
    </submittedName>
</protein>
<proteinExistence type="predicted"/>
<name>A0AAD6S2E7_9AGAR</name>
<evidence type="ECO:0000256" key="1">
    <source>
        <dbReference type="SAM" id="MobiDB-lite"/>
    </source>
</evidence>